<dbReference type="PANTHER" id="PTHR47683">
    <property type="entry name" value="PSEUDOURIDINE SYNTHASE FAMILY PROTEIN-RELATED"/>
    <property type="match status" value="1"/>
</dbReference>
<dbReference type="PANTHER" id="PTHR47683:SF2">
    <property type="entry name" value="RNA-BINDING S4 DOMAIN-CONTAINING PROTEIN"/>
    <property type="match status" value="1"/>
</dbReference>
<dbReference type="InterPro" id="IPR002942">
    <property type="entry name" value="S4_RNA-bd"/>
</dbReference>
<accession>A0A316D878</accession>
<dbReference type="EMBL" id="QGGL01000009">
    <property type="protein sequence ID" value="PWK12777.1"/>
    <property type="molecule type" value="Genomic_DNA"/>
</dbReference>
<feature type="compositionally biased region" description="Basic and acidic residues" evidence="5">
    <location>
        <begin position="274"/>
        <end position="299"/>
    </location>
</feature>
<evidence type="ECO:0000256" key="3">
    <source>
        <dbReference type="PROSITE-ProRule" id="PRU00182"/>
    </source>
</evidence>
<keyword evidence="8" id="KW-1185">Reference proteome</keyword>
<dbReference type="Pfam" id="PF00849">
    <property type="entry name" value="PseudoU_synth_2"/>
    <property type="match status" value="1"/>
</dbReference>
<evidence type="ECO:0000313" key="8">
    <source>
        <dbReference type="Proteomes" id="UP000245634"/>
    </source>
</evidence>
<proteinExistence type="inferred from homology"/>
<dbReference type="FunFam" id="3.10.290.10:FF:000003">
    <property type="entry name" value="Pseudouridine synthase"/>
    <property type="match status" value="1"/>
</dbReference>
<dbReference type="InterPro" id="IPR020103">
    <property type="entry name" value="PsdUridine_synth_cat_dom_sf"/>
</dbReference>
<keyword evidence="3" id="KW-0694">RNA-binding</keyword>
<dbReference type="CDD" id="cd00165">
    <property type="entry name" value="S4"/>
    <property type="match status" value="1"/>
</dbReference>
<dbReference type="InterPro" id="IPR006145">
    <property type="entry name" value="PsdUridine_synth_RsuA/RluA"/>
</dbReference>
<gene>
    <name evidence="7" type="ORF">C7459_109138</name>
</gene>
<dbReference type="Gene3D" id="3.10.290.10">
    <property type="entry name" value="RNA-binding S4 domain"/>
    <property type="match status" value="1"/>
</dbReference>
<dbReference type="PROSITE" id="PS50889">
    <property type="entry name" value="S4"/>
    <property type="match status" value="1"/>
</dbReference>
<feature type="compositionally biased region" description="Basic and acidic residues" evidence="5">
    <location>
        <begin position="386"/>
        <end position="399"/>
    </location>
</feature>
<evidence type="ECO:0000259" key="6">
    <source>
        <dbReference type="SMART" id="SM00363"/>
    </source>
</evidence>
<feature type="compositionally biased region" description="Gly residues" evidence="5">
    <location>
        <begin position="427"/>
        <end position="446"/>
    </location>
</feature>
<evidence type="ECO:0000256" key="1">
    <source>
        <dbReference type="ARBA" id="ARBA00008348"/>
    </source>
</evidence>
<dbReference type="EC" id="5.4.99.-" evidence="4"/>
<dbReference type="InterPro" id="IPR000748">
    <property type="entry name" value="PsdUridine_synth_RsuA/RluB/E/F"/>
</dbReference>
<dbReference type="InterPro" id="IPR042092">
    <property type="entry name" value="PsdUridine_s_RsuA/RluB/E/F_cat"/>
</dbReference>
<protein>
    <recommendedName>
        <fullName evidence="4">Pseudouridine synthase</fullName>
        <ecNumber evidence="4">5.4.99.-</ecNumber>
    </recommendedName>
</protein>
<dbReference type="InterPro" id="IPR036986">
    <property type="entry name" value="S4_RNA-bd_sf"/>
</dbReference>
<dbReference type="InterPro" id="IPR020094">
    <property type="entry name" value="TruA/RsuA/RluB/E/F_N"/>
</dbReference>
<organism evidence="7 8">
    <name type="scientific">Tumebacillus permanentifrigoris</name>
    <dbReference type="NCBI Taxonomy" id="378543"/>
    <lineage>
        <taxon>Bacteria</taxon>
        <taxon>Bacillati</taxon>
        <taxon>Bacillota</taxon>
        <taxon>Bacilli</taxon>
        <taxon>Bacillales</taxon>
        <taxon>Alicyclobacillaceae</taxon>
        <taxon>Tumebacillus</taxon>
    </lineage>
</organism>
<dbReference type="Pfam" id="PF01479">
    <property type="entry name" value="S4"/>
    <property type="match status" value="1"/>
</dbReference>
<dbReference type="InterPro" id="IPR050343">
    <property type="entry name" value="RsuA_PseudoU_synthase"/>
</dbReference>
<sequence>MSSMRINKYIAETGYCSRREVDQLIAKRRVTINGKVAELGSVVEEDDDVHINGKLIGDKKPLLVYLALNKPSGVISTTEQGVPGNIVDFIGHKERIFPIGRLDKESEGLILLTNDGDIVNRILRQEGKHEKEYIVTVNKSITQQFIRSMASGVRILGTKTLPAKVSQEGERVFRIILTQGMNRQVRRMCENLGYEVRKLQRVRVMNIRLAGMKSGEYRNLTEEELQELFAALDYQPEREIAKPKSKPQPPITPQSTNLRRSQKRLRPFNGKGKSQQDWKSGKPRPEGGFKGGRPTEEAGTRGGKPRHQDGGFRDGQPIEEFARNGNNSRQEGGYRGGGKPREGGFKPRSEGGYQGGGNSRDGGKPREGGFKPRSEGGYQGGGNSRDGGKPREGGFKPRSEGGYQGGGNSRDGGKPREGGFKPRSEGGYQGGGNSRDGGKPRGGAGQGKPAARPTGKPGKRR</sequence>
<evidence type="ECO:0000256" key="5">
    <source>
        <dbReference type="SAM" id="MobiDB-lite"/>
    </source>
</evidence>
<dbReference type="SMART" id="SM00363">
    <property type="entry name" value="S4"/>
    <property type="match status" value="1"/>
</dbReference>
<keyword evidence="2 4" id="KW-0413">Isomerase</keyword>
<feature type="compositionally biased region" description="Basic and acidic residues" evidence="5">
    <location>
        <begin position="361"/>
        <end position="374"/>
    </location>
</feature>
<dbReference type="GO" id="GO:0003723">
    <property type="term" value="F:RNA binding"/>
    <property type="evidence" value="ECO:0007669"/>
    <property type="project" value="UniProtKB-KW"/>
</dbReference>
<dbReference type="GO" id="GO:0120159">
    <property type="term" value="F:rRNA pseudouridine synthase activity"/>
    <property type="evidence" value="ECO:0007669"/>
    <property type="project" value="UniProtKB-ARBA"/>
</dbReference>
<dbReference type="Gene3D" id="3.30.70.1560">
    <property type="entry name" value="Alpha-L RNA-binding motif"/>
    <property type="match status" value="1"/>
</dbReference>
<comment type="similarity">
    <text evidence="1 4">Belongs to the pseudouridine synthase RsuA family.</text>
</comment>
<dbReference type="NCBIfam" id="TIGR00093">
    <property type="entry name" value="pseudouridine synthase"/>
    <property type="match status" value="1"/>
</dbReference>
<dbReference type="Gene3D" id="3.30.70.580">
    <property type="entry name" value="Pseudouridine synthase I, catalytic domain, N-terminal subdomain"/>
    <property type="match status" value="1"/>
</dbReference>
<feature type="domain" description="RNA-binding S4" evidence="6">
    <location>
        <begin position="4"/>
        <end position="67"/>
    </location>
</feature>
<dbReference type="PROSITE" id="PS01149">
    <property type="entry name" value="PSI_RSU"/>
    <property type="match status" value="1"/>
</dbReference>
<dbReference type="GO" id="GO:0000455">
    <property type="term" value="P:enzyme-directed rRNA pseudouridine synthesis"/>
    <property type="evidence" value="ECO:0007669"/>
    <property type="project" value="UniProtKB-ARBA"/>
</dbReference>
<dbReference type="SUPFAM" id="SSF55174">
    <property type="entry name" value="Alpha-L RNA-binding motif"/>
    <property type="match status" value="1"/>
</dbReference>
<dbReference type="CDD" id="cd02554">
    <property type="entry name" value="PseudoU_synth_RluF"/>
    <property type="match status" value="1"/>
</dbReference>
<dbReference type="SUPFAM" id="SSF55120">
    <property type="entry name" value="Pseudouridine synthase"/>
    <property type="match status" value="1"/>
</dbReference>
<dbReference type="Proteomes" id="UP000245634">
    <property type="component" value="Unassembled WGS sequence"/>
</dbReference>
<reference evidence="7 8" key="1">
    <citation type="submission" date="2018-05" db="EMBL/GenBank/DDBJ databases">
        <title>Genomic Encyclopedia of Type Strains, Phase IV (KMG-IV): sequencing the most valuable type-strain genomes for metagenomic binning, comparative biology and taxonomic classification.</title>
        <authorList>
            <person name="Goeker M."/>
        </authorList>
    </citation>
    <scope>NUCLEOTIDE SEQUENCE [LARGE SCALE GENOMIC DNA]</scope>
    <source>
        <strain evidence="7 8">DSM 18773</strain>
    </source>
</reference>
<dbReference type="AlphaFoldDB" id="A0A316D878"/>
<dbReference type="FunFam" id="3.30.70.1560:FF:000002">
    <property type="entry name" value="Pseudouridine synthase"/>
    <property type="match status" value="1"/>
</dbReference>
<evidence type="ECO:0000256" key="4">
    <source>
        <dbReference type="RuleBase" id="RU003887"/>
    </source>
</evidence>
<dbReference type="NCBIfam" id="NF007784">
    <property type="entry name" value="PRK10475.1"/>
    <property type="match status" value="1"/>
</dbReference>
<evidence type="ECO:0000256" key="2">
    <source>
        <dbReference type="ARBA" id="ARBA00023235"/>
    </source>
</evidence>
<dbReference type="InterPro" id="IPR018496">
    <property type="entry name" value="PsdUridine_synth_RsuA/RluB_CS"/>
</dbReference>
<feature type="compositionally biased region" description="Basic and acidic residues" evidence="5">
    <location>
        <begin position="339"/>
        <end position="349"/>
    </location>
</feature>
<feature type="compositionally biased region" description="Basic and acidic residues" evidence="5">
    <location>
        <begin position="411"/>
        <end position="424"/>
    </location>
</feature>
<comment type="caution">
    <text evidence="7">The sequence shown here is derived from an EMBL/GenBank/DDBJ whole genome shotgun (WGS) entry which is preliminary data.</text>
</comment>
<evidence type="ECO:0000313" key="7">
    <source>
        <dbReference type="EMBL" id="PWK12777.1"/>
    </source>
</evidence>
<feature type="region of interest" description="Disordered" evidence="5">
    <location>
        <begin position="238"/>
        <end position="461"/>
    </location>
</feature>
<name>A0A316D878_9BACL</name>